<gene>
    <name evidence="2" type="ORF">CSA56_13910</name>
</gene>
<keyword evidence="1" id="KW-0812">Transmembrane</keyword>
<evidence type="ECO:0000256" key="1">
    <source>
        <dbReference type="SAM" id="Phobius"/>
    </source>
</evidence>
<keyword evidence="1" id="KW-0472">Membrane</keyword>
<feature type="transmembrane region" description="Helical" evidence="1">
    <location>
        <begin position="6"/>
        <end position="33"/>
    </location>
</feature>
<keyword evidence="1" id="KW-1133">Transmembrane helix</keyword>
<reference evidence="2 3" key="1">
    <citation type="submission" date="2017-10" db="EMBL/GenBank/DDBJ databases">
        <title>Novel microbial diversity and functional potential in the marine mammal oral microbiome.</title>
        <authorList>
            <person name="Dudek N.K."/>
            <person name="Sun C.L."/>
            <person name="Burstein D."/>
            <person name="Kantor R.S."/>
            <person name="Aliaga Goltsman D.S."/>
            <person name="Bik E.M."/>
            <person name="Thomas B.C."/>
            <person name="Banfield J.F."/>
            <person name="Relman D.A."/>
        </authorList>
    </citation>
    <scope>NUCLEOTIDE SEQUENCE [LARGE SCALE GENOMIC DNA]</scope>
    <source>
        <strain evidence="2">DOLJORAL78_47_16</strain>
    </source>
</reference>
<dbReference type="Proteomes" id="UP000230821">
    <property type="component" value="Unassembled WGS sequence"/>
</dbReference>
<protein>
    <submittedName>
        <fullName evidence="2">Uncharacterized protein</fullName>
    </submittedName>
</protein>
<proteinExistence type="predicted"/>
<dbReference type="AlphaFoldDB" id="A0A2G6KB52"/>
<dbReference type="EMBL" id="PDSK01000106">
    <property type="protein sequence ID" value="PIE32887.1"/>
    <property type="molecule type" value="Genomic_DNA"/>
</dbReference>
<organism evidence="2 3">
    <name type="scientific">candidate division KSB3 bacterium</name>
    <dbReference type="NCBI Taxonomy" id="2044937"/>
    <lineage>
        <taxon>Bacteria</taxon>
        <taxon>candidate division KSB3</taxon>
    </lineage>
</organism>
<accession>A0A2G6KB52</accession>
<comment type="caution">
    <text evidence="2">The sequence shown here is derived from an EMBL/GenBank/DDBJ whole genome shotgun (WGS) entry which is preliminary data.</text>
</comment>
<evidence type="ECO:0000313" key="2">
    <source>
        <dbReference type="EMBL" id="PIE32887.1"/>
    </source>
</evidence>
<evidence type="ECO:0000313" key="3">
    <source>
        <dbReference type="Proteomes" id="UP000230821"/>
    </source>
</evidence>
<sequence length="168" mass="17543">MLKGFSGGIIVAVVDFIMVFVVLGGLAGVIVGLQRFVAFWQANFEETPAAPTPQTAPAPPQQPAVAALPAEGMKSHIAAMLAALCEFTLLEPGTFKIDKIVPLGAVPVGAQTITAPLSNAQIAAIALALHEYTSQPMGSLRITGIKHLGRATTWKTAGRLEQMGLTQE</sequence>
<name>A0A2G6KB52_9BACT</name>